<dbReference type="Pfam" id="PF09375">
    <property type="entry name" value="Peptidase_M75"/>
    <property type="match status" value="1"/>
</dbReference>
<dbReference type="InterPro" id="IPR018976">
    <property type="entry name" value="Imelysin-like"/>
</dbReference>
<protein>
    <recommendedName>
        <fullName evidence="3">Imelysin-like domain-containing protein</fullName>
    </recommendedName>
</protein>
<sequence>MGVSTLVFGAGASYAAPDIQATMAQLNQQFSNEVIIPGYQALGLRMDVLVQTAQAFEADPTEDNLGAVRAAWLDTLSQWTSSNAIAFGPVHSLGYSTALESPVDETGIDLLLANATETEEFNVAALLPSLQGFEAIAYVLATADEKTAADFSAQERRYLTALATRAQAVTGDILAVWQGGWNNYPAYSTLLSTAGSPGNSTYLSVQAGSEEIIRTIINSLDVVAGEELPDLLETSTTLAEAPDEMTLQLLTSSLQGIQSAYLGTVESPNETTIGVSELVAIANPDIDSQIQTSLTVALDGIEQAMADPSNTTSLVEAQSSLELAFELLETEVLPLVKN</sequence>
<comment type="subcellular location">
    <subcellularLocation>
        <location evidence="1">Cell envelope</location>
    </subcellularLocation>
</comment>
<organism evidence="4 5">
    <name type="scientific">Leptothoe kymatousa TAU-MAC 1615</name>
    <dbReference type="NCBI Taxonomy" id="2364775"/>
    <lineage>
        <taxon>Bacteria</taxon>
        <taxon>Bacillati</taxon>
        <taxon>Cyanobacteriota</taxon>
        <taxon>Cyanophyceae</taxon>
        <taxon>Nodosilineales</taxon>
        <taxon>Cymatolegaceae</taxon>
        <taxon>Leptothoe</taxon>
        <taxon>Leptothoe kymatousa</taxon>
    </lineage>
</organism>
<keyword evidence="2" id="KW-0732">Signal</keyword>
<name>A0ABS5Y1Q6_9CYAN</name>
<dbReference type="Gene3D" id="1.20.1420.20">
    <property type="entry name" value="M75 peptidase, HXXE motif"/>
    <property type="match status" value="1"/>
</dbReference>
<reference evidence="4 5" key="1">
    <citation type="journal article" date="2021" name="Mar. Drugs">
        <title>Genome Reduction and Secondary Metabolism of the Marine Sponge-Associated Cyanobacterium Leptothoe.</title>
        <authorList>
            <person name="Konstantinou D."/>
            <person name="Popin R.V."/>
            <person name="Fewer D.P."/>
            <person name="Sivonen K."/>
            <person name="Gkelis S."/>
        </authorList>
    </citation>
    <scope>NUCLEOTIDE SEQUENCE [LARGE SCALE GENOMIC DNA]</scope>
    <source>
        <strain evidence="4 5">TAU-MAC 1615</strain>
    </source>
</reference>
<evidence type="ECO:0000259" key="3">
    <source>
        <dbReference type="Pfam" id="PF09375"/>
    </source>
</evidence>
<evidence type="ECO:0000313" key="4">
    <source>
        <dbReference type="EMBL" id="MBT9311765.1"/>
    </source>
</evidence>
<dbReference type="InterPro" id="IPR038352">
    <property type="entry name" value="Imelysin_sf"/>
</dbReference>
<proteinExistence type="predicted"/>
<evidence type="ECO:0000256" key="2">
    <source>
        <dbReference type="ARBA" id="ARBA00022729"/>
    </source>
</evidence>
<gene>
    <name evidence="4" type="ORF">IXB28_06070</name>
</gene>
<evidence type="ECO:0000256" key="1">
    <source>
        <dbReference type="ARBA" id="ARBA00004196"/>
    </source>
</evidence>
<accession>A0ABS5Y1Q6</accession>
<evidence type="ECO:0000313" key="5">
    <source>
        <dbReference type="Proteomes" id="UP001196661"/>
    </source>
</evidence>
<dbReference type="EMBL" id="JADOER010000004">
    <property type="protein sequence ID" value="MBT9311765.1"/>
    <property type="molecule type" value="Genomic_DNA"/>
</dbReference>
<keyword evidence="5" id="KW-1185">Reference proteome</keyword>
<feature type="domain" description="Imelysin-like" evidence="3">
    <location>
        <begin position="35"/>
        <end position="304"/>
    </location>
</feature>
<dbReference type="Proteomes" id="UP001196661">
    <property type="component" value="Unassembled WGS sequence"/>
</dbReference>
<dbReference type="RefSeq" id="WP_215617634.1">
    <property type="nucleotide sequence ID" value="NZ_JADOER010000004.1"/>
</dbReference>
<comment type="caution">
    <text evidence="4">The sequence shown here is derived from an EMBL/GenBank/DDBJ whole genome shotgun (WGS) entry which is preliminary data.</text>
</comment>